<accession>A0AAP4A887</accession>
<dbReference type="GO" id="GO:0004519">
    <property type="term" value="F:endonuclease activity"/>
    <property type="evidence" value="ECO:0007669"/>
    <property type="project" value="InterPro"/>
</dbReference>
<evidence type="ECO:0000259" key="1">
    <source>
        <dbReference type="Pfam" id="PF03354"/>
    </source>
</evidence>
<comment type="caution">
    <text evidence="3">The sequence shown here is derived from an EMBL/GenBank/DDBJ whole genome shotgun (WGS) entry which is preliminary data.</text>
</comment>
<dbReference type="InterPro" id="IPR027417">
    <property type="entry name" value="P-loop_NTPase"/>
</dbReference>
<feature type="domain" description="Terminase large subunit-like endonuclease" evidence="2">
    <location>
        <begin position="263"/>
        <end position="555"/>
    </location>
</feature>
<dbReference type="AlphaFoldDB" id="A0AAP4A887"/>
<sequence length="576" mass="66569">MMKNKDLIKKSKAFKYASWCVEEDNNYVGVYVKKQAQSWIDIVNDKNEEAYVDVKLFKKICKLLKLMVHPDLGGQISIYKGMEDYAWFFVIAVLCTRSREDKSRYYETGLLEISRKNYKTFVSAIIFIIGMLIEPQFSRFFSVAPDYKLSSELRLAVRKIIKCSPALVNHFKINRDMILCKLTEIEYVPLAYSNDGMDGKLANIFLADEAGALDDYPVEAMRSSQITLINKLGIIISTQYPNDKNVMIDEIDFAKKVLDGLTEDKRYFSLLYEPNDELRKEWETNDLVIYQSNPVAYSTARVFKEIKKKRTKAILYENKRENYLCKHNNIMYKGLGTEGYIDINIVKECVIVENLNFWRGKKVYLGLDLSQTEDNTSIAMITEYEGILYAKVWAFVPSSKVEIKSNKESLDYKKMIRKKVCFECGDDAIDYGFVEEFIINLPLVYGVEILQIGYDRYNCLSTAQKLERAGFETVEVKQHSSVLHGATKLLKEYILHKISKGDIIHRTFKYDENRLLEINFQNARCTEDTNKNKYVNKKKSAGKVDMVVSLIIAVYLLQQQQLGGNPNDAFGSDYSM</sequence>
<gene>
    <name evidence="3" type="ORF">QDQ28_12795</name>
</gene>
<dbReference type="Pfam" id="PF03354">
    <property type="entry name" value="TerL_ATPase"/>
    <property type="match status" value="1"/>
</dbReference>
<evidence type="ECO:0000259" key="2">
    <source>
        <dbReference type="Pfam" id="PF20441"/>
    </source>
</evidence>
<dbReference type="InterPro" id="IPR046461">
    <property type="entry name" value="TerL_ATPase"/>
</dbReference>
<feature type="domain" description="Terminase large subunit-like ATPase" evidence="1">
    <location>
        <begin position="101"/>
        <end position="255"/>
    </location>
</feature>
<evidence type="ECO:0000313" key="3">
    <source>
        <dbReference type="EMBL" id="MDH2337058.1"/>
    </source>
</evidence>
<dbReference type="RefSeq" id="WP_279858061.1">
    <property type="nucleotide sequence ID" value="NZ_JARVUX010000007.1"/>
</dbReference>
<organism evidence="3 4">
    <name type="scientific">Clostridium perfringens</name>
    <dbReference type="NCBI Taxonomy" id="1502"/>
    <lineage>
        <taxon>Bacteria</taxon>
        <taxon>Bacillati</taxon>
        <taxon>Bacillota</taxon>
        <taxon>Clostridia</taxon>
        <taxon>Eubacteriales</taxon>
        <taxon>Clostridiaceae</taxon>
        <taxon>Clostridium</taxon>
    </lineage>
</organism>
<evidence type="ECO:0000313" key="4">
    <source>
        <dbReference type="Proteomes" id="UP001222958"/>
    </source>
</evidence>
<dbReference type="PANTHER" id="PTHR41287">
    <property type="match status" value="1"/>
</dbReference>
<dbReference type="Pfam" id="PF20441">
    <property type="entry name" value="TerL_nuclease"/>
    <property type="match status" value="1"/>
</dbReference>
<dbReference type="PANTHER" id="PTHR41287:SF1">
    <property type="entry name" value="PROTEIN YMFN"/>
    <property type="match status" value="1"/>
</dbReference>
<dbReference type="Gene3D" id="3.40.50.300">
    <property type="entry name" value="P-loop containing nucleotide triphosphate hydrolases"/>
    <property type="match status" value="1"/>
</dbReference>
<proteinExistence type="predicted"/>
<dbReference type="InterPro" id="IPR046462">
    <property type="entry name" value="TerL_nuclease"/>
</dbReference>
<dbReference type="EMBL" id="JARVUX010000007">
    <property type="protein sequence ID" value="MDH2337058.1"/>
    <property type="molecule type" value="Genomic_DNA"/>
</dbReference>
<name>A0AAP4A887_CLOPF</name>
<reference evidence="3" key="1">
    <citation type="submission" date="2023-04" db="EMBL/GenBank/DDBJ databases">
        <title>Epidemiological investigation of Clostridium perfringens isolated from cattle.</title>
        <authorList>
            <person name="Tian R."/>
        </authorList>
    </citation>
    <scope>NUCLEOTIDE SEQUENCE</scope>
    <source>
        <strain evidence="3">ZWCP172</strain>
    </source>
</reference>
<protein>
    <submittedName>
        <fullName evidence="3">Terminase large subunit</fullName>
    </submittedName>
</protein>
<dbReference type="InterPro" id="IPR005021">
    <property type="entry name" value="Terminase_largesu-like"/>
</dbReference>
<dbReference type="Proteomes" id="UP001222958">
    <property type="component" value="Unassembled WGS sequence"/>
</dbReference>